<dbReference type="EMBL" id="AP023086">
    <property type="protein sequence ID" value="BCD97611.1"/>
    <property type="molecule type" value="Genomic_DNA"/>
</dbReference>
<evidence type="ECO:0000313" key="2">
    <source>
        <dbReference type="EMBL" id="BCD97611.1"/>
    </source>
</evidence>
<sequence length="377" mass="42557">MNTKVDLHDLNEKASPEASIKAARPPAKTTSFFEFWPTWLMYLPVVFLWLIYAVRYRSLTAPLLANPKITLGGMVGGSKHELMSQATGRCRQAILPWLYVRVTDDCILQQAKQCVNQAKTKGISLPFVCKPDTGCRGAGVKLVTSQAMLAEIIAKYPINAAFVCQKLSQYEPEVGIFYIRSPEQKQGNIVSLTFKNTPSVMGDGKLTLEQLVKQDARASGLLNLYHSKNKTSWQAVLPKGHRHRLLFSASHCRGAVFCDAREHITPELTLAINAIMADLPDFYYGRMDVKYSNLEALKAGRDLEIVEINGASSESIHIWDKDARLWDAIKTLLWQYRTLFSLGVYQMRLGHKAPGVRSLYKAWRHERALTRHYPETD</sequence>
<proteinExistence type="predicted"/>
<dbReference type="AlphaFoldDB" id="A0AAN1WHA8"/>
<keyword evidence="3" id="KW-1185">Reference proteome</keyword>
<evidence type="ECO:0000256" key="1">
    <source>
        <dbReference type="SAM" id="Phobius"/>
    </source>
</evidence>
<gene>
    <name evidence="2" type="ORF">MARGE09_P1812</name>
</gene>
<dbReference type="Proteomes" id="UP001320119">
    <property type="component" value="Chromosome"/>
</dbReference>
<evidence type="ECO:0000313" key="3">
    <source>
        <dbReference type="Proteomes" id="UP001320119"/>
    </source>
</evidence>
<organism evidence="2 3">
    <name type="scientific">Marinagarivorans cellulosilyticus</name>
    <dbReference type="NCBI Taxonomy" id="2721545"/>
    <lineage>
        <taxon>Bacteria</taxon>
        <taxon>Pseudomonadati</taxon>
        <taxon>Pseudomonadota</taxon>
        <taxon>Gammaproteobacteria</taxon>
        <taxon>Cellvibrionales</taxon>
        <taxon>Cellvibrionaceae</taxon>
        <taxon>Marinagarivorans</taxon>
    </lineage>
</organism>
<protein>
    <recommendedName>
        <fullName evidence="4">D-alanine--D-alanine ligase</fullName>
    </recommendedName>
</protein>
<keyword evidence="1" id="KW-0472">Membrane</keyword>
<evidence type="ECO:0008006" key="4">
    <source>
        <dbReference type="Google" id="ProtNLM"/>
    </source>
</evidence>
<keyword evidence="1" id="KW-0812">Transmembrane</keyword>
<dbReference type="KEGG" id="marq:MARGE09_P1812"/>
<dbReference type="RefSeq" id="WP_236987075.1">
    <property type="nucleotide sequence ID" value="NZ_AP023086.1"/>
</dbReference>
<keyword evidence="1" id="KW-1133">Transmembrane helix</keyword>
<name>A0AAN1WHA8_9GAMM</name>
<reference evidence="2 3" key="1">
    <citation type="journal article" date="2022" name="IScience">
        <title>An ultrasensitive nanofiber-based assay for enzymatic hydrolysis and deep-sea microbial degradation of cellulose.</title>
        <authorList>
            <person name="Tsudome M."/>
            <person name="Tachioka M."/>
            <person name="Miyazaki M."/>
            <person name="Uchimura K."/>
            <person name="Tsuda M."/>
            <person name="Takaki Y."/>
            <person name="Deguchi S."/>
        </authorList>
    </citation>
    <scope>NUCLEOTIDE SEQUENCE [LARGE SCALE GENOMIC DNA]</scope>
    <source>
        <strain evidence="2 3">GE09</strain>
    </source>
</reference>
<dbReference type="SUPFAM" id="SSF56059">
    <property type="entry name" value="Glutathione synthetase ATP-binding domain-like"/>
    <property type="match status" value="1"/>
</dbReference>
<accession>A0AAN1WHA8</accession>
<feature type="transmembrane region" description="Helical" evidence="1">
    <location>
        <begin position="35"/>
        <end position="54"/>
    </location>
</feature>